<feature type="compositionally biased region" description="Low complexity" evidence="4">
    <location>
        <begin position="151"/>
        <end position="184"/>
    </location>
</feature>
<protein>
    <recommendedName>
        <fullName evidence="5">HIT-type domain-containing protein</fullName>
    </recommendedName>
</protein>
<organism evidence="6 7">
    <name type="scientific">Glonium stellatum</name>
    <dbReference type="NCBI Taxonomy" id="574774"/>
    <lineage>
        <taxon>Eukaryota</taxon>
        <taxon>Fungi</taxon>
        <taxon>Dikarya</taxon>
        <taxon>Ascomycota</taxon>
        <taxon>Pezizomycotina</taxon>
        <taxon>Dothideomycetes</taxon>
        <taxon>Pleosporomycetidae</taxon>
        <taxon>Gloniales</taxon>
        <taxon>Gloniaceae</taxon>
        <taxon>Glonium</taxon>
    </lineage>
</organism>
<evidence type="ECO:0000259" key="5">
    <source>
        <dbReference type="Pfam" id="PF04438"/>
    </source>
</evidence>
<feature type="region of interest" description="Disordered" evidence="4">
    <location>
        <begin position="122"/>
        <end position="187"/>
    </location>
</feature>
<feature type="compositionally biased region" description="Basic and acidic residues" evidence="4">
    <location>
        <begin position="65"/>
        <end position="75"/>
    </location>
</feature>
<dbReference type="InterPro" id="IPR039723">
    <property type="entry name" value="Vps71/ZNHIT1"/>
</dbReference>
<feature type="domain" description="HIT-type" evidence="5">
    <location>
        <begin position="232"/>
        <end position="260"/>
    </location>
</feature>
<dbReference type="Proteomes" id="UP000250140">
    <property type="component" value="Unassembled WGS sequence"/>
</dbReference>
<proteinExistence type="predicted"/>
<evidence type="ECO:0000256" key="4">
    <source>
        <dbReference type="SAM" id="MobiDB-lite"/>
    </source>
</evidence>
<evidence type="ECO:0000313" key="7">
    <source>
        <dbReference type="Proteomes" id="UP000250140"/>
    </source>
</evidence>
<keyword evidence="1" id="KW-0479">Metal-binding</keyword>
<feature type="compositionally biased region" description="Polar residues" evidence="4">
    <location>
        <begin position="52"/>
        <end position="62"/>
    </location>
</feature>
<keyword evidence="7" id="KW-1185">Reference proteome</keyword>
<dbReference type="OrthoDB" id="74807at2759"/>
<dbReference type="CDD" id="cd21437">
    <property type="entry name" value="zf-HIT_ZNHIT1_like"/>
    <property type="match status" value="1"/>
</dbReference>
<evidence type="ECO:0000313" key="6">
    <source>
        <dbReference type="EMBL" id="OCL14089.1"/>
    </source>
</evidence>
<dbReference type="EMBL" id="KV748621">
    <property type="protein sequence ID" value="OCL14089.1"/>
    <property type="molecule type" value="Genomic_DNA"/>
</dbReference>
<feature type="compositionally biased region" description="Low complexity" evidence="4">
    <location>
        <begin position="122"/>
        <end position="132"/>
    </location>
</feature>
<evidence type="ECO:0000256" key="2">
    <source>
        <dbReference type="ARBA" id="ARBA00022771"/>
    </source>
</evidence>
<dbReference type="AlphaFoldDB" id="A0A8E2JYQ1"/>
<dbReference type="GO" id="GO:0006338">
    <property type="term" value="P:chromatin remodeling"/>
    <property type="evidence" value="ECO:0007669"/>
    <property type="project" value="InterPro"/>
</dbReference>
<dbReference type="InterPro" id="IPR007529">
    <property type="entry name" value="Znf_HIT"/>
</dbReference>
<dbReference type="PANTHER" id="PTHR13093">
    <property type="entry name" value="ZINC FINGER HIT DOMAIN CONTAINING PROTEIN 1"/>
    <property type="match status" value="1"/>
</dbReference>
<name>A0A8E2JYQ1_9PEZI</name>
<keyword evidence="2" id="KW-0863">Zinc-finger</keyword>
<dbReference type="GO" id="GO:0008270">
    <property type="term" value="F:zinc ion binding"/>
    <property type="evidence" value="ECO:0007669"/>
    <property type="project" value="UniProtKB-KW"/>
</dbReference>
<dbReference type="GO" id="GO:0005634">
    <property type="term" value="C:nucleus"/>
    <property type="evidence" value="ECO:0007669"/>
    <property type="project" value="UniProtKB-ARBA"/>
</dbReference>
<keyword evidence="3" id="KW-0862">Zinc</keyword>
<feature type="region of interest" description="Disordered" evidence="4">
    <location>
        <begin position="1"/>
        <end position="95"/>
    </location>
</feature>
<sequence>MPQIEILPNTGAAPAPGWAYVPDTGYDPSKVAINPKDRKRIATRPGGGPSGNELSARQQTAIQRRLAELEKDNNSREAITIPGKAKSGGAKTPATKKILTSQKNIAHWLADEEALLQQAQSQSTSRTAISRTPAAKVAKTPASKAKRGSLAATPSTPTQAATPTPFTSDTPSTATPAPATITPPARDDSLLDVTITVPPPLNEEAIAALLAAPPLPYAAARAGPPSAIALPQRHFCDTCGYWGRIRCLKCGARVCGLECKDAHEQTRCTRF</sequence>
<reference evidence="6 7" key="1">
    <citation type="journal article" date="2016" name="Nat. Commun.">
        <title>Ectomycorrhizal ecology is imprinted in the genome of the dominant symbiotic fungus Cenococcum geophilum.</title>
        <authorList>
            <consortium name="DOE Joint Genome Institute"/>
            <person name="Peter M."/>
            <person name="Kohler A."/>
            <person name="Ohm R.A."/>
            <person name="Kuo A."/>
            <person name="Krutzmann J."/>
            <person name="Morin E."/>
            <person name="Arend M."/>
            <person name="Barry K.W."/>
            <person name="Binder M."/>
            <person name="Choi C."/>
            <person name="Clum A."/>
            <person name="Copeland A."/>
            <person name="Grisel N."/>
            <person name="Haridas S."/>
            <person name="Kipfer T."/>
            <person name="LaButti K."/>
            <person name="Lindquist E."/>
            <person name="Lipzen A."/>
            <person name="Maire R."/>
            <person name="Meier B."/>
            <person name="Mihaltcheva S."/>
            <person name="Molinier V."/>
            <person name="Murat C."/>
            <person name="Poggeler S."/>
            <person name="Quandt C.A."/>
            <person name="Sperisen C."/>
            <person name="Tritt A."/>
            <person name="Tisserant E."/>
            <person name="Crous P.W."/>
            <person name="Henrissat B."/>
            <person name="Nehls U."/>
            <person name="Egli S."/>
            <person name="Spatafora J.W."/>
            <person name="Grigoriev I.V."/>
            <person name="Martin F.M."/>
        </authorList>
    </citation>
    <scope>NUCLEOTIDE SEQUENCE [LARGE SCALE GENOMIC DNA]</scope>
    <source>
        <strain evidence="6 7">CBS 207.34</strain>
    </source>
</reference>
<evidence type="ECO:0000256" key="3">
    <source>
        <dbReference type="ARBA" id="ARBA00022833"/>
    </source>
</evidence>
<accession>A0A8E2JYQ1</accession>
<evidence type="ECO:0000256" key="1">
    <source>
        <dbReference type="ARBA" id="ARBA00022723"/>
    </source>
</evidence>
<dbReference type="Pfam" id="PF04438">
    <property type="entry name" value="zf-HIT"/>
    <property type="match status" value="1"/>
</dbReference>
<gene>
    <name evidence="6" type="ORF">AOQ84DRAFT_59542</name>
</gene>